<sequence length="402" mass="41405">MTSTGSTSTVRPTVLRDFPTVIVYVQVAIFGWYVYSFGPSIALLRDEQGTTRTVASLHSTAAAIGAIVAGLIVAAVVRRIGRGPMLRSASVVLAAGLIIYISSTALPLTLLGAFVASLGGTSLLSGANAFIPDHQGPATPQAMSEAHGFASLTGLLGPLAVGAGVWVGWGWRPAIIAACVAVLILEIVRGRNLELYDGTHGHPDSQPGHAPHGPMPRRYWFTFFTIFAIIGTEFSLTLWGTDLLRDRASLGDAAAAASIATIVGGMALGRLVGSRLVAHIDPERVLIATLGLTLVGFAIAWFSGAAVPMLIGFAVTGTGMGLQVPLSIGRSVRASRGRVDRAAALASVAIGAASGTAPFLLGAVADHLGVHTAFMVVPVLIVAAMVLVWIDPVPLVVDDDSA</sequence>
<reference evidence="10" key="1">
    <citation type="submission" date="2020-05" db="EMBL/GenBank/DDBJ databases">
        <authorList>
            <person name="Chiriac C."/>
            <person name="Salcher M."/>
            <person name="Ghai R."/>
            <person name="Kavagutti S V."/>
        </authorList>
    </citation>
    <scope>NUCLEOTIDE SEQUENCE</scope>
</reference>
<feature type="transmembrane region" description="Helical" evidence="7">
    <location>
        <begin position="342"/>
        <end position="364"/>
    </location>
</feature>
<dbReference type="EMBL" id="CAFBPU010000005">
    <property type="protein sequence ID" value="CAB5022509.1"/>
    <property type="molecule type" value="Genomic_DNA"/>
</dbReference>
<feature type="transmembrane region" description="Helical" evidence="7">
    <location>
        <begin position="89"/>
        <end position="116"/>
    </location>
</feature>
<dbReference type="EMBL" id="CAFBIZ010000227">
    <property type="protein sequence ID" value="CAB4852091.1"/>
    <property type="molecule type" value="Genomic_DNA"/>
</dbReference>
<comment type="similarity">
    <text evidence="2">Belongs to the major facilitator superfamily.</text>
</comment>
<dbReference type="Gene3D" id="1.20.1250.20">
    <property type="entry name" value="MFS general substrate transporter like domains"/>
    <property type="match status" value="2"/>
</dbReference>
<name>A0A6J7R0Y2_9ZZZZ</name>
<feature type="transmembrane region" description="Helical" evidence="7">
    <location>
        <begin position="253"/>
        <end position="273"/>
    </location>
</feature>
<dbReference type="AlphaFoldDB" id="A0A6J7R0Y2"/>
<dbReference type="PANTHER" id="PTHR23514:SF3">
    <property type="entry name" value="BYPASS OF STOP CODON PROTEIN 6"/>
    <property type="match status" value="1"/>
</dbReference>
<dbReference type="InterPro" id="IPR036259">
    <property type="entry name" value="MFS_trans_sf"/>
</dbReference>
<evidence type="ECO:0000256" key="2">
    <source>
        <dbReference type="ARBA" id="ARBA00008335"/>
    </source>
</evidence>
<dbReference type="Pfam" id="PF07690">
    <property type="entry name" value="MFS_1"/>
    <property type="match status" value="1"/>
</dbReference>
<comment type="subcellular location">
    <subcellularLocation>
        <location evidence="1">Endomembrane system</location>
        <topology evidence="1">Multi-pass membrane protein</topology>
    </subcellularLocation>
</comment>
<keyword evidence="3" id="KW-0813">Transport</keyword>
<keyword evidence="4 7" id="KW-0812">Transmembrane</keyword>
<dbReference type="GO" id="GO:0012505">
    <property type="term" value="C:endomembrane system"/>
    <property type="evidence" value="ECO:0007669"/>
    <property type="project" value="UniProtKB-SubCell"/>
</dbReference>
<evidence type="ECO:0000256" key="3">
    <source>
        <dbReference type="ARBA" id="ARBA00022448"/>
    </source>
</evidence>
<dbReference type="EMBL" id="CAFBND010000004">
    <property type="protein sequence ID" value="CAB4926480.1"/>
    <property type="molecule type" value="Genomic_DNA"/>
</dbReference>
<feature type="transmembrane region" description="Helical" evidence="7">
    <location>
        <begin position="370"/>
        <end position="390"/>
    </location>
</feature>
<evidence type="ECO:0000256" key="1">
    <source>
        <dbReference type="ARBA" id="ARBA00004127"/>
    </source>
</evidence>
<feature type="transmembrane region" description="Helical" evidence="7">
    <location>
        <begin position="219"/>
        <end position="241"/>
    </location>
</feature>
<dbReference type="SUPFAM" id="SSF103473">
    <property type="entry name" value="MFS general substrate transporter"/>
    <property type="match status" value="1"/>
</dbReference>
<evidence type="ECO:0000313" key="9">
    <source>
        <dbReference type="EMBL" id="CAB4926480.1"/>
    </source>
</evidence>
<evidence type="ECO:0000256" key="4">
    <source>
        <dbReference type="ARBA" id="ARBA00022692"/>
    </source>
</evidence>
<evidence type="ECO:0000313" key="8">
    <source>
        <dbReference type="EMBL" id="CAB4852091.1"/>
    </source>
</evidence>
<dbReference type="GO" id="GO:0022857">
    <property type="term" value="F:transmembrane transporter activity"/>
    <property type="evidence" value="ECO:0007669"/>
    <property type="project" value="InterPro"/>
</dbReference>
<evidence type="ECO:0000256" key="6">
    <source>
        <dbReference type="ARBA" id="ARBA00023136"/>
    </source>
</evidence>
<dbReference type="GO" id="GO:0016020">
    <property type="term" value="C:membrane"/>
    <property type="evidence" value="ECO:0007669"/>
    <property type="project" value="TreeGrafter"/>
</dbReference>
<protein>
    <submittedName>
        <fullName evidence="10">Unannotated protein</fullName>
    </submittedName>
</protein>
<keyword evidence="6 7" id="KW-0472">Membrane</keyword>
<evidence type="ECO:0000313" key="10">
    <source>
        <dbReference type="EMBL" id="CAB5022509.1"/>
    </source>
</evidence>
<dbReference type="InterPro" id="IPR011701">
    <property type="entry name" value="MFS"/>
</dbReference>
<gene>
    <name evidence="8" type="ORF">UFOPK3268_01503</name>
    <name evidence="9" type="ORF">UFOPK3752_00162</name>
    <name evidence="10" type="ORF">UFOPK4150_00334</name>
</gene>
<feature type="transmembrane region" description="Helical" evidence="7">
    <location>
        <begin position="285"/>
        <end position="303"/>
    </location>
</feature>
<evidence type="ECO:0000256" key="7">
    <source>
        <dbReference type="SAM" id="Phobius"/>
    </source>
</evidence>
<organism evidence="10">
    <name type="scientific">freshwater metagenome</name>
    <dbReference type="NCBI Taxonomy" id="449393"/>
    <lineage>
        <taxon>unclassified sequences</taxon>
        <taxon>metagenomes</taxon>
        <taxon>ecological metagenomes</taxon>
    </lineage>
</organism>
<keyword evidence="5 7" id="KW-1133">Transmembrane helix</keyword>
<dbReference type="InterPro" id="IPR051788">
    <property type="entry name" value="MFS_Transporter"/>
</dbReference>
<feature type="transmembrane region" description="Helical" evidence="7">
    <location>
        <begin position="21"/>
        <end position="44"/>
    </location>
</feature>
<feature type="transmembrane region" description="Helical" evidence="7">
    <location>
        <begin position="56"/>
        <end position="77"/>
    </location>
</feature>
<feature type="transmembrane region" description="Helical" evidence="7">
    <location>
        <begin position="309"/>
        <end position="330"/>
    </location>
</feature>
<proteinExistence type="inferred from homology"/>
<evidence type="ECO:0000256" key="5">
    <source>
        <dbReference type="ARBA" id="ARBA00022989"/>
    </source>
</evidence>
<accession>A0A6J7R0Y2</accession>
<dbReference type="PANTHER" id="PTHR23514">
    <property type="entry name" value="BYPASS OF STOP CODON PROTEIN 6"/>
    <property type="match status" value="1"/>
</dbReference>